<dbReference type="OrthoDB" id="9181525at2"/>
<organism evidence="1 2">
    <name type="scientific">Acidovorax cavernicola</name>
    <dbReference type="NCBI Taxonomy" id="1675792"/>
    <lineage>
        <taxon>Bacteria</taxon>
        <taxon>Pseudomonadati</taxon>
        <taxon>Pseudomonadota</taxon>
        <taxon>Betaproteobacteria</taxon>
        <taxon>Burkholderiales</taxon>
        <taxon>Comamonadaceae</taxon>
        <taxon>Acidovorax</taxon>
    </lineage>
</organism>
<gene>
    <name evidence="1" type="ORF">D3H34_11015</name>
</gene>
<proteinExistence type="predicted"/>
<dbReference type="EMBL" id="QXMN01000010">
    <property type="protein sequence ID" value="RIX81254.1"/>
    <property type="molecule type" value="Genomic_DNA"/>
</dbReference>
<dbReference type="Proteomes" id="UP000265619">
    <property type="component" value="Unassembled WGS sequence"/>
</dbReference>
<protein>
    <submittedName>
        <fullName evidence="1">Uncharacterized protein</fullName>
    </submittedName>
</protein>
<comment type="caution">
    <text evidence="1">The sequence shown here is derived from an EMBL/GenBank/DDBJ whole genome shotgun (WGS) entry which is preliminary data.</text>
</comment>
<accession>A0A9X8D600</accession>
<evidence type="ECO:0000313" key="1">
    <source>
        <dbReference type="EMBL" id="RIX81254.1"/>
    </source>
</evidence>
<keyword evidence="2" id="KW-1185">Reference proteome</keyword>
<dbReference type="AlphaFoldDB" id="A0A9X8D600"/>
<sequence>MFSFFRKKPVRLHLGEVRAMPRKDFLRHLEGGYFGGGKQDGARLSARIYHLKSGKQRAVIRAAECMSWNEFFSVSGRWRVQLDLGNPADRQRLRELVQAAGRTLKAKVENAVS</sequence>
<reference evidence="1 2" key="1">
    <citation type="submission" date="2018-09" db="EMBL/GenBank/DDBJ databases">
        <title>Acidovorax cavernicola nov. sp. isolated from Gruta de las Maravillas (Aracena, Spain).</title>
        <authorList>
            <person name="Jurado V."/>
            <person name="Gutierrez-Patricio S."/>
            <person name="Gonzalez-Pimentel J.L."/>
            <person name="Miller A.Z."/>
            <person name="Laiz L."/>
            <person name="Saiz-Jimenez C."/>
        </authorList>
    </citation>
    <scope>NUCLEOTIDE SEQUENCE [LARGE SCALE GENOMIC DNA]</scope>
    <source>
        <strain evidence="1 2">1011MAR4D40.2</strain>
    </source>
</reference>
<dbReference type="RefSeq" id="WP_119553497.1">
    <property type="nucleotide sequence ID" value="NZ_QXMN01000010.1"/>
</dbReference>
<evidence type="ECO:0000313" key="2">
    <source>
        <dbReference type="Proteomes" id="UP000265619"/>
    </source>
</evidence>
<name>A0A9X8D600_9BURK</name>